<dbReference type="RefSeq" id="WP_347704398.1">
    <property type="nucleotide sequence ID" value="NZ_JBDPZD010000002.1"/>
</dbReference>
<gene>
    <name evidence="2" type="ORF">ABDJ85_08880</name>
</gene>
<keyword evidence="1" id="KW-0732">Signal</keyword>
<reference evidence="2 3" key="1">
    <citation type="submission" date="2024-05" db="EMBL/GenBank/DDBJ databases">
        <title>Roseateles sp. DJS-2-20 16S ribosomal RNA gene Genome sequencing and assembly.</title>
        <authorList>
            <person name="Woo H."/>
        </authorList>
    </citation>
    <scope>NUCLEOTIDE SEQUENCE [LARGE SCALE GENOMIC DNA]</scope>
    <source>
        <strain evidence="2 3">DJS-2-20</strain>
    </source>
</reference>
<dbReference type="Gene3D" id="2.40.160.10">
    <property type="entry name" value="Porin"/>
    <property type="match status" value="1"/>
</dbReference>
<dbReference type="Proteomes" id="UP001495147">
    <property type="component" value="Unassembled WGS sequence"/>
</dbReference>
<protein>
    <recommendedName>
        <fullName evidence="4">Porin</fullName>
    </recommendedName>
</protein>
<feature type="signal peptide" evidence="1">
    <location>
        <begin position="1"/>
        <end position="27"/>
    </location>
</feature>
<dbReference type="InterPro" id="IPR023614">
    <property type="entry name" value="Porin_dom_sf"/>
</dbReference>
<evidence type="ECO:0000313" key="2">
    <source>
        <dbReference type="EMBL" id="MEO3691580.1"/>
    </source>
</evidence>
<evidence type="ECO:0000256" key="1">
    <source>
        <dbReference type="SAM" id="SignalP"/>
    </source>
</evidence>
<comment type="caution">
    <text evidence="2">The sequence shown here is derived from an EMBL/GenBank/DDBJ whole genome shotgun (WGS) entry which is preliminary data.</text>
</comment>
<evidence type="ECO:0008006" key="4">
    <source>
        <dbReference type="Google" id="ProtNLM"/>
    </source>
</evidence>
<name>A0ABV0G1I9_9BURK</name>
<proteinExistence type="predicted"/>
<accession>A0ABV0G1I9</accession>
<dbReference type="SUPFAM" id="SSF56935">
    <property type="entry name" value="Porins"/>
    <property type="match status" value="1"/>
</dbReference>
<feature type="chain" id="PRO_5046474413" description="Porin" evidence="1">
    <location>
        <begin position="28"/>
        <end position="380"/>
    </location>
</feature>
<keyword evidence="3" id="KW-1185">Reference proteome</keyword>
<sequence>MIRASLKLALTAFAAMTAATLTLPARADDAFSVSGFATVAAGKVLGGDRTDDYYRYPCPCFIADYSHGALYAERWQIKQETKIGVQGTYTFTPKLSATAQVVGRGVDGVKAGLEWAYLSYDLTDSWTLQLGRKRLPIYYYSDFQDVGFAYTWVRPPADLYGWEIVNYNGVNATYRGDWGGWAAKTNLFLGRENSRDNLMQRLYYDQPQDVTWKNIMGGDLVLQRGILTVRGTYIQSDVQQWDRTTGERVTPAADLSKSAEKQRIYGVSANLDINDWFVRSEYSVFDRSGYSYKSKAYMLGVGRRFGDFTAMLTHTQYGEHNTFTPDAIQRDSGDSATLRYELGPSTALKLQWDRFRDRSGADLSYVGNSRLLSVSIDTLF</sequence>
<evidence type="ECO:0000313" key="3">
    <source>
        <dbReference type="Proteomes" id="UP001495147"/>
    </source>
</evidence>
<dbReference type="EMBL" id="JBDPZD010000002">
    <property type="protein sequence ID" value="MEO3691580.1"/>
    <property type="molecule type" value="Genomic_DNA"/>
</dbReference>
<organism evidence="2 3">
    <name type="scientific">Roseateles paludis</name>
    <dbReference type="NCBI Taxonomy" id="3145238"/>
    <lineage>
        <taxon>Bacteria</taxon>
        <taxon>Pseudomonadati</taxon>
        <taxon>Pseudomonadota</taxon>
        <taxon>Betaproteobacteria</taxon>
        <taxon>Burkholderiales</taxon>
        <taxon>Sphaerotilaceae</taxon>
        <taxon>Roseateles</taxon>
    </lineage>
</organism>